<proteinExistence type="predicted"/>
<evidence type="ECO:0000313" key="2">
    <source>
        <dbReference type="EMBL" id="MBE0398992.1"/>
    </source>
</evidence>
<accession>A0ABR9EZL5</accession>
<evidence type="ECO:0000313" key="3">
    <source>
        <dbReference type="Proteomes" id="UP001645039"/>
    </source>
</evidence>
<comment type="caution">
    <text evidence="2">The sequence shown here is derived from an EMBL/GenBank/DDBJ whole genome shotgun (WGS) entry which is preliminary data.</text>
</comment>
<gene>
    <name evidence="2" type="ORF">EI168_02570</name>
</gene>
<feature type="coiled-coil region" evidence="1">
    <location>
        <begin position="167"/>
        <end position="194"/>
    </location>
</feature>
<dbReference type="Proteomes" id="UP001645039">
    <property type="component" value="Unassembled WGS sequence"/>
</dbReference>
<sequence length="257" mass="29502">MQSFHSDYRHFLFDRREVAALLASSGFPLKGLEQNASSEHVAQAAPQWMRIYAAKSGLRTYEMAWILEGKEPPDYYPKTFPIGSKEKLYLSAINDSVLMGDIATKNTQWHIDDEPQTWLLEHQSVIAWCQRAGYEWPLSQFMQPALTDNEQTAETECFTQTADHQNQDGLKQELDDLRKEVAELRSMVEELKKSVPLHPDHLMAKAIEVQHKHWPDLDGIRPKADVIIAELRAQYPELSEFKAKAIEAVACPVDRKR</sequence>
<evidence type="ECO:0000256" key="1">
    <source>
        <dbReference type="SAM" id="Coils"/>
    </source>
</evidence>
<keyword evidence="1" id="KW-0175">Coiled coil</keyword>
<dbReference type="RefSeq" id="WP_096281108.1">
    <property type="nucleotide sequence ID" value="NZ_CP189763.1"/>
</dbReference>
<keyword evidence="3" id="KW-1185">Reference proteome</keyword>
<dbReference type="EMBL" id="RRZD01000002">
    <property type="protein sequence ID" value="MBE0398992.1"/>
    <property type="molecule type" value="Genomic_DNA"/>
</dbReference>
<name>A0ABR9EZL5_9GAMM</name>
<organism evidence="2 3">
    <name type="scientific">Halomonas casei</name>
    <dbReference type="NCBI Taxonomy" id="2742613"/>
    <lineage>
        <taxon>Bacteria</taxon>
        <taxon>Pseudomonadati</taxon>
        <taxon>Pseudomonadota</taxon>
        <taxon>Gammaproteobacteria</taxon>
        <taxon>Oceanospirillales</taxon>
        <taxon>Halomonadaceae</taxon>
        <taxon>Halomonas</taxon>
    </lineage>
</organism>
<protein>
    <submittedName>
        <fullName evidence="2">Uncharacterized protein</fullName>
    </submittedName>
</protein>
<reference evidence="2 3" key="1">
    <citation type="submission" date="2020-07" db="EMBL/GenBank/DDBJ databases">
        <title>Halophilic bacteria isolated from french cheeses.</title>
        <authorList>
            <person name="Kothe C.I."/>
            <person name="Farah-Kraiem B."/>
            <person name="Renault P."/>
            <person name="Dridi B."/>
        </authorList>
    </citation>
    <scope>NUCLEOTIDE SEQUENCE [LARGE SCALE GENOMIC DNA]</scope>
    <source>
        <strain evidence="2 3">FME1</strain>
    </source>
</reference>